<feature type="transmembrane region" description="Helical" evidence="2">
    <location>
        <begin position="416"/>
        <end position="441"/>
    </location>
</feature>
<protein>
    <submittedName>
        <fullName evidence="3">Uncharacterized protein</fullName>
    </submittedName>
</protein>
<keyword evidence="4" id="KW-1185">Reference proteome</keyword>
<evidence type="ECO:0000256" key="2">
    <source>
        <dbReference type="SAM" id="Phobius"/>
    </source>
</evidence>
<reference evidence="3 4" key="1">
    <citation type="journal article" date="2023" name="Commun. Biol.">
        <title>Genome analysis of Parmales, the sister group of diatoms, reveals the evolutionary specialization of diatoms from phago-mixotrophs to photoautotrophs.</title>
        <authorList>
            <person name="Ban H."/>
            <person name="Sato S."/>
            <person name="Yoshikawa S."/>
            <person name="Yamada K."/>
            <person name="Nakamura Y."/>
            <person name="Ichinomiya M."/>
            <person name="Sato N."/>
            <person name="Blanc-Mathieu R."/>
            <person name="Endo H."/>
            <person name="Kuwata A."/>
            <person name="Ogata H."/>
        </authorList>
    </citation>
    <scope>NUCLEOTIDE SEQUENCE [LARGE SCALE GENOMIC DNA]</scope>
</reference>
<dbReference type="Proteomes" id="UP001165060">
    <property type="component" value="Unassembled WGS sequence"/>
</dbReference>
<keyword evidence="2" id="KW-0812">Transmembrane</keyword>
<feature type="transmembrane region" description="Helical" evidence="2">
    <location>
        <begin position="52"/>
        <end position="71"/>
    </location>
</feature>
<feature type="transmembrane region" description="Helical" evidence="2">
    <location>
        <begin position="160"/>
        <end position="182"/>
    </location>
</feature>
<feature type="transmembrane region" description="Helical" evidence="2">
    <location>
        <begin position="202"/>
        <end position="223"/>
    </location>
</feature>
<feature type="region of interest" description="Disordered" evidence="1">
    <location>
        <begin position="375"/>
        <end position="408"/>
    </location>
</feature>
<feature type="transmembrane region" description="Helical" evidence="2">
    <location>
        <begin position="134"/>
        <end position="153"/>
    </location>
</feature>
<feature type="transmembrane region" description="Helical" evidence="2">
    <location>
        <begin position="235"/>
        <end position="255"/>
    </location>
</feature>
<dbReference type="EMBL" id="BRYB01002667">
    <property type="protein sequence ID" value="GMI23651.1"/>
    <property type="molecule type" value="Genomic_DNA"/>
</dbReference>
<gene>
    <name evidence="3" type="ORF">TeGR_g6549</name>
</gene>
<feature type="transmembrane region" description="Helical" evidence="2">
    <location>
        <begin position="461"/>
        <end position="482"/>
    </location>
</feature>
<feature type="compositionally biased region" description="Basic and acidic residues" evidence="1">
    <location>
        <begin position="375"/>
        <end position="384"/>
    </location>
</feature>
<evidence type="ECO:0000313" key="4">
    <source>
        <dbReference type="Proteomes" id="UP001165060"/>
    </source>
</evidence>
<name>A0ABQ6MC81_9STRA</name>
<organism evidence="3 4">
    <name type="scientific">Tetraparma gracilis</name>
    <dbReference type="NCBI Taxonomy" id="2962635"/>
    <lineage>
        <taxon>Eukaryota</taxon>
        <taxon>Sar</taxon>
        <taxon>Stramenopiles</taxon>
        <taxon>Ochrophyta</taxon>
        <taxon>Bolidophyceae</taxon>
        <taxon>Parmales</taxon>
        <taxon>Triparmaceae</taxon>
        <taxon>Tetraparma</taxon>
    </lineage>
</organism>
<feature type="transmembrane region" description="Helical" evidence="2">
    <location>
        <begin position="300"/>
        <end position="318"/>
    </location>
</feature>
<feature type="transmembrane region" description="Helical" evidence="2">
    <location>
        <begin position="503"/>
        <end position="523"/>
    </location>
</feature>
<keyword evidence="2" id="KW-0472">Membrane</keyword>
<keyword evidence="2" id="KW-1133">Transmembrane helix</keyword>
<sequence length="571" mass="62898">MSTGTHSSMASISRTLMASTSRTLMASTSRTLSVAAKSFATQLKTFMFESGAYALLAAVPSLLVVLSLYIVTQWRTRWYYVDSPFGEHGIHQSSVYGPNATYPDLAVIPFFENKFQEFYSARYRDTMKGTIWNVPMYFIPVTGVALARAVVIFPPPSRRVYVLQFCLATAMVVLCCAAVIPGANEVTRSGFSTDSYDNGLDLAVLITLLGSSTIFTTGFACWADSPSLCKTTKAFFFFLSLIMFENFVALAYSWYALRFFFDSNTPTWGKIGVRTVVQPLVNKFCIELSWRAGLHLDRSLGVRLFHTHVMFAFSGSFMTTMARLMQGSAATFTESVLLELSGTVAELFTAHSLLKGHTPLSSILETSAKIQRAIRTEPKTEEASNRAQVAPAGVSPPPVAGAPSPRELSTEERREFCGSALVQLSIFECTSIFASSGLFLFLSINPGQPGSRAIPLEQSLVNLAVMLFGELVVTDAIIAYAARRWSSKNDPIKHFFTLKKRKRLLWGIIATEACVLSATLLTFPNNFCYTSWRGGGEPTGEDREWVLTQYPLPPDTASDLFLVGDYYGTNN</sequence>
<accession>A0ABQ6MC81</accession>
<evidence type="ECO:0000256" key="1">
    <source>
        <dbReference type="SAM" id="MobiDB-lite"/>
    </source>
</evidence>
<evidence type="ECO:0000313" key="3">
    <source>
        <dbReference type="EMBL" id="GMI23651.1"/>
    </source>
</evidence>
<comment type="caution">
    <text evidence="3">The sequence shown here is derived from an EMBL/GenBank/DDBJ whole genome shotgun (WGS) entry which is preliminary data.</text>
</comment>
<proteinExistence type="predicted"/>